<dbReference type="InterPro" id="IPR052163">
    <property type="entry name" value="DGC-Regulatory_Protein"/>
</dbReference>
<dbReference type="AlphaFoldDB" id="A0A0L6JKD2"/>
<dbReference type="InterPro" id="IPR029787">
    <property type="entry name" value="Nucleotide_cyclase"/>
</dbReference>
<dbReference type="SMART" id="SM00267">
    <property type="entry name" value="GGDEF"/>
    <property type="match status" value="1"/>
</dbReference>
<dbReference type="STRING" id="398512.Bccel_1092"/>
<comment type="caution">
    <text evidence="2">The sequence shown here is derived from an EMBL/GenBank/DDBJ whole genome shotgun (WGS) entry which is preliminary data.</text>
</comment>
<reference evidence="3" key="1">
    <citation type="submission" date="2015-07" db="EMBL/GenBank/DDBJ databases">
        <title>Near-Complete Genome Sequence of the Cellulolytic Bacterium Bacteroides (Pseudobacteroides) cellulosolvens ATCC 35603.</title>
        <authorList>
            <person name="Dassa B."/>
            <person name="Utturkar S.M."/>
            <person name="Klingeman D.M."/>
            <person name="Hurt R.A."/>
            <person name="Keller M."/>
            <person name="Xu J."/>
            <person name="Reddy Y.H.K."/>
            <person name="Borovok I."/>
            <person name="Grinberg I.R."/>
            <person name="Lamed R."/>
            <person name="Zhivin O."/>
            <person name="Bayer E.A."/>
            <person name="Brown S.D."/>
        </authorList>
    </citation>
    <scope>NUCLEOTIDE SEQUENCE [LARGE SCALE GENOMIC DNA]</scope>
    <source>
        <strain evidence="3">DSM 2933</strain>
    </source>
</reference>
<dbReference type="InterPro" id="IPR043128">
    <property type="entry name" value="Rev_trsase/Diguanyl_cyclase"/>
</dbReference>
<dbReference type="PANTHER" id="PTHR46663">
    <property type="entry name" value="DIGUANYLATE CYCLASE DGCT-RELATED"/>
    <property type="match status" value="1"/>
</dbReference>
<sequence>MCTIAKRIASLTRANDTICRIGGDEFVIVINDIAEASLVHSLGLRILESLKKPLEIMDNTILMGASMGIAVFPDNGDSWENIIKAADETMYKVKKSGKNGVGLCKNYY</sequence>
<dbReference type="CDD" id="cd01949">
    <property type="entry name" value="GGDEF"/>
    <property type="match status" value="1"/>
</dbReference>
<dbReference type="InterPro" id="IPR000160">
    <property type="entry name" value="GGDEF_dom"/>
</dbReference>
<feature type="domain" description="GGDEF" evidence="1">
    <location>
        <begin position="1"/>
        <end position="106"/>
    </location>
</feature>
<evidence type="ECO:0000259" key="1">
    <source>
        <dbReference type="PROSITE" id="PS50887"/>
    </source>
</evidence>
<keyword evidence="3" id="KW-1185">Reference proteome</keyword>
<proteinExistence type="predicted"/>
<dbReference type="PANTHER" id="PTHR46663:SF2">
    <property type="entry name" value="GGDEF DOMAIN-CONTAINING PROTEIN"/>
    <property type="match status" value="1"/>
</dbReference>
<organism evidence="2 3">
    <name type="scientific">Pseudobacteroides cellulosolvens ATCC 35603 = DSM 2933</name>
    <dbReference type="NCBI Taxonomy" id="398512"/>
    <lineage>
        <taxon>Bacteria</taxon>
        <taxon>Bacillati</taxon>
        <taxon>Bacillota</taxon>
        <taxon>Clostridia</taxon>
        <taxon>Eubacteriales</taxon>
        <taxon>Oscillospiraceae</taxon>
        <taxon>Pseudobacteroides</taxon>
    </lineage>
</organism>
<dbReference type="SUPFAM" id="SSF55073">
    <property type="entry name" value="Nucleotide cyclase"/>
    <property type="match status" value="1"/>
</dbReference>
<dbReference type="NCBIfam" id="TIGR00254">
    <property type="entry name" value="GGDEF"/>
    <property type="match status" value="1"/>
</dbReference>
<dbReference type="EMBL" id="LGTC01000001">
    <property type="protein sequence ID" value="KNY25832.1"/>
    <property type="molecule type" value="Genomic_DNA"/>
</dbReference>
<gene>
    <name evidence="2" type="ORF">Bccel_1092</name>
</gene>
<dbReference type="Proteomes" id="UP000036923">
    <property type="component" value="Unassembled WGS sequence"/>
</dbReference>
<protein>
    <submittedName>
        <fullName evidence="2">Diguanylate cyclase</fullName>
    </submittedName>
</protein>
<accession>A0A0L6JKD2</accession>
<dbReference type="Gene3D" id="3.30.70.270">
    <property type="match status" value="1"/>
</dbReference>
<evidence type="ECO:0000313" key="2">
    <source>
        <dbReference type="EMBL" id="KNY25832.1"/>
    </source>
</evidence>
<name>A0A0L6JKD2_9FIRM</name>
<evidence type="ECO:0000313" key="3">
    <source>
        <dbReference type="Proteomes" id="UP000036923"/>
    </source>
</evidence>
<dbReference type="Pfam" id="PF00990">
    <property type="entry name" value="GGDEF"/>
    <property type="match status" value="1"/>
</dbReference>
<dbReference type="PROSITE" id="PS50887">
    <property type="entry name" value="GGDEF"/>
    <property type="match status" value="1"/>
</dbReference>